<comment type="subunit">
    <text evidence="6">Homodimer.</text>
</comment>
<evidence type="ECO:0000256" key="1">
    <source>
        <dbReference type="ARBA" id="ARBA00005156"/>
    </source>
</evidence>
<dbReference type="Pfam" id="PF00590">
    <property type="entry name" value="TP_methylase"/>
    <property type="match status" value="1"/>
</dbReference>
<proteinExistence type="inferred from homology"/>
<gene>
    <name evidence="6" type="primary">dphB</name>
    <name evidence="9" type="ordered locus">TCELL_0750</name>
</gene>
<name>I3TEI6_THEC1</name>
<dbReference type="NCBIfam" id="TIGR00522">
    <property type="entry name" value="dph5"/>
    <property type="match status" value="1"/>
</dbReference>
<dbReference type="GO" id="GO:0004164">
    <property type="term" value="F:diphthine synthase activity"/>
    <property type="evidence" value="ECO:0007669"/>
    <property type="project" value="UniProtKB-UniRule"/>
</dbReference>
<evidence type="ECO:0000313" key="9">
    <source>
        <dbReference type="EMBL" id="AFK51174.1"/>
    </source>
</evidence>
<feature type="binding site" evidence="6 7">
    <location>
        <position position="88"/>
    </location>
    <ligand>
        <name>S-adenosyl-L-methionine</name>
        <dbReference type="ChEBI" id="CHEBI:59789"/>
    </ligand>
</feature>
<evidence type="ECO:0000256" key="2">
    <source>
        <dbReference type="ARBA" id="ARBA00006729"/>
    </source>
</evidence>
<protein>
    <recommendedName>
        <fullName evidence="6">Diphthine synthase</fullName>
        <ecNumber evidence="6">2.1.1.98</ecNumber>
    </recommendedName>
    <alternativeName>
        <fullName evidence="6">Diphthamide biosynthesis methyltransferase</fullName>
    </alternativeName>
</protein>
<dbReference type="KEGG" id="thg:TCELL_0750"/>
<dbReference type="PANTHER" id="PTHR10882">
    <property type="entry name" value="DIPHTHINE SYNTHASE"/>
    <property type="match status" value="1"/>
</dbReference>
<comment type="caution">
    <text evidence="6">Lacks conserved residue(s) required for the propagation of feature annotation.</text>
</comment>
<feature type="binding site" evidence="6 7">
    <location>
        <begin position="113"/>
        <end position="114"/>
    </location>
    <ligand>
        <name>S-adenosyl-L-methionine</name>
        <dbReference type="ChEBI" id="CHEBI:59789"/>
    </ligand>
</feature>
<evidence type="ECO:0000259" key="8">
    <source>
        <dbReference type="Pfam" id="PF00590"/>
    </source>
</evidence>
<dbReference type="InterPro" id="IPR035996">
    <property type="entry name" value="4pyrrol_Methylase_sf"/>
</dbReference>
<evidence type="ECO:0000256" key="4">
    <source>
        <dbReference type="ARBA" id="ARBA00022679"/>
    </source>
</evidence>
<feature type="binding site" evidence="6 7">
    <location>
        <position position="227"/>
    </location>
    <ligand>
        <name>S-adenosyl-L-methionine</name>
        <dbReference type="ChEBI" id="CHEBI:59789"/>
    </ligand>
</feature>
<dbReference type="GO" id="GO:0017183">
    <property type="term" value="P:protein histidyl modification to diphthamide"/>
    <property type="evidence" value="ECO:0007669"/>
    <property type="project" value="UniProtKB-UniRule"/>
</dbReference>
<dbReference type="Gene3D" id="3.40.1010.10">
    <property type="entry name" value="Cobalt-precorrin-4 Transmethylase, Domain 1"/>
    <property type="match status" value="1"/>
</dbReference>
<evidence type="ECO:0000256" key="7">
    <source>
        <dbReference type="PIRSR" id="PIRSR036432-1"/>
    </source>
</evidence>
<dbReference type="InterPro" id="IPR004551">
    <property type="entry name" value="Dphthn_synthase"/>
</dbReference>
<organism evidence="9 10">
    <name type="scientific">Thermogladius calderae (strain DSM 22663 / VKM B-2946 / 1633)</name>
    <dbReference type="NCBI Taxonomy" id="1184251"/>
    <lineage>
        <taxon>Archaea</taxon>
        <taxon>Thermoproteota</taxon>
        <taxon>Thermoprotei</taxon>
        <taxon>Desulfurococcales</taxon>
        <taxon>Desulfurococcaceae</taxon>
        <taxon>Thermogladius</taxon>
    </lineage>
</organism>
<comment type="similarity">
    <text evidence="2 6">Belongs to the diphthine synthase family.</text>
</comment>
<comment type="catalytic activity">
    <reaction evidence="6">
        <text>2-[(3S)-amino-3-carboxypropyl]-L-histidyl-[translation elongation factor 2] + 3 S-adenosyl-L-methionine = diphthine-[translation elongation factor 2] + 3 S-adenosyl-L-homocysteine + 3 H(+)</text>
        <dbReference type="Rhea" id="RHEA:36415"/>
        <dbReference type="Rhea" id="RHEA-COMP:9749"/>
        <dbReference type="Rhea" id="RHEA-COMP:10172"/>
        <dbReference type="ChEBI" id="CHEBI:15378"/>
        <dbReference type="ChEBI" id="CHEBI:57856"/>
        <dbReference type="ChEBI" id="CHEBI:59789"/>
        <dbReference type="ChEBI" id="CHEBI:73995"/>
        <dbReference type="ChEBI" id="CHEBI:82696"/>
        <dbReference type="EC" id="2.1.1.98"/>
    </reaction>
</comment>
<evidence type="ECO:0000256" key="6">
    <source>
        <dbReference type="HAMAP-Rule" id="MF_01084"/>
    </source>
</evidence>
<evidence type="ECO:0000256" key="5">
    <source>
        <dbReference type="ARBA" id="ARBA00022691"/>
    </source>
</evidence>
<dbReference type="InterPro" id="IPR000878">
    <property type="entry name" value="4pyrrol_Mease"/>
</dbReference>
<dbReference type="Gene3D" id="3.30.950.10">
    <property type="entry name" value="Methyltransferase, Cobalt-precorrin-4 Transmethylase, Domain 2"/>
    <property type="match status" value="1"/>
</dbReference>
<keyword evidence="5 6" id="KW-0949">S-adenosyl-L-methionine</keyword>
<evidence type="ECO:0000313" key="10">
    <source>
        <dbReference type="Proteomes" id="UP000005270"/>
    </source>
</evidence>
<dbReference type="InterPro" id="IPR014777">
    <property type="entry name" value="4pyrrole_Mease_sub1"/>
</dbReference>
<dbReference type="EC" id="2.1.1.98" evidence="6"/>
<feature type="binding site" evidence="6 7">
    <location>
        <position position="85"/>
    </location>
    <ligand>
        <name>S-adenosyl-L-methionine</name>
        <dbReference type="ChEBI" id="CHEBI:59789"/>
    </ligand>
</feature>
<dbReference type="SUPFAM" id="SSF53790">
    <property type="entry name" value="Tetrapyrrole methylase"/>
    <property type="match status" value="1"/>
</dbReference>
<evidence type="ECO:0000256" key="3">
    <source>
        <dbReference type="ARBA" id="ARBA00022603"/>
    </source>
</evidence>
<dbReference type="UniPathway" id="UPA00559"/>
<dbReference type="HAMAP" id="MF_01084">
    <property type="entry name" value="Diphthine_synth"/>
    <property type="match status" value="1"/>
</dbReference>
<dbReference type="InParanoid" id="I3TEI6"/>
<keyword evidence="10" id="KW-1185">Reference proteome</keyword>
<dbReference type="STRING" id="1184251.TCELL_0750"/>
<keyword evidence="3 6" id="KW-0489">Methyltransferase</keyword>
<dbReference type="EMBL" id="CP003531">
    <property type="protein sequence ID" value="AFK51174.1"/>
    <property type="molecule type" value="Genomic_DNA"/>
</dbReference>
<feature type="binding site" evidence="6 7">
    <location>
        <position position="163"/>
    </location>
    <ligand>
        <name>S-adenosyl-L-methionine</name>
        <dbReference type="ChEBI" id="CHEBI:59789"/>
    </ligand>
</feature>
<dbReference type="PIRSF" id="PIRSF036432">
    <property type="entry name" value="Diphthine_synth"/>
    <property type="match status" value="1"/>
</dbReference>
<reference evidence="9 10" key="1">
    <citation type="journal article" date="2012" name="J. Bacteriol.">
        <title>Complete genome sequence of the hyperthermophilic cellulolytic Crenarchaeon 'Thermogladius cellulolyticus' 1633.</title>
        <authorList>
            <person name="Mardanov A.V."/>
            <person name="Kochetkova T.V."/>
            <person name="Beletsky A.V."/>
            <person name="Bonch-Osmolovskaya E.A."/>
            <person name="Ravin N.V."/>
            <person name="Skryabin K.G."/>
        </authorList>
    </citation>
    <scope>NUCLEOTIDE SEQUENCE [LARGE SCALE GENOMIC DNA]</scope>
    <source>
        <strain evidence="10">DSM 22663 / VKM B-2946 / 1633</strain>
    </source>
</reference>
<dbReference type="PANTHER" id="PTHR10882:SF0">
    <property type="entry name" value="DIPHTHINE METHYL ESTER SYNTHASE"/>
    <property type="match status" value="1"/>
</dbReference>
<keyword evidence="4 6" id="KW-0808">Transferase</keyword>
<accession>I3TEI6</accession>
<dbReference type="InterPro" id="IPR014776">
    <property type="entry name" value="4pyrrole_Mease_sub2"/>
</dbReference>
<dbReference type="Proteomes" id="UP000005270">
    <property type="component" value="Chromosome"/>
</dbReference>
<feature type="domain" description="Tetrapyrrole methylase" evidence="8">
    <location>
        <begin position="3"/>
        <end position="185"/>
    </location>
</feature>
<dbReference type="CDD" id="cd11647">
    <property type="entry name" value="DHP5_DphB"/>
    <property type="match status" value="1"/>
</dbReference>
<dbReference type="eggNOG" id="arCOG04161">
    <property type="taxonomic scope" value="Archaea"/>
</dbReference>
<dbReference type="GO" id="GO:0032259">
    <property type="term" value="P:methylation"/>
    <property type="evidence" value="ECO:0007669"/>
    <property type="project" value="UniProtKB-KW"/>
</dbReference>
<dbReference type="HOGENOM" id="CLU_066040_0_0_2"/>
<feature type="binding site" evidence="6 7">
    <location>
        <position position="202"/>
    </location>
    <ligand>
        <name>S-adenosyl-L-methionine</name>
        <dbReference type="ChEBI" id="CHEBI:59789"/>
    </ligand>
</feature>
<dbReference type="AlphaFoldDB" id="I3TEI6"/>
<sequence>MLLLLVGIGMKYEDLTLQAIQAIESADLVIIDTYTSIHEDINRIIELIGRKEVRLAKRSDLEGVGIERIVEEAARRKVAILVPGDPLIATTHEAIRVEAAKRGVEVKVVNGLTVVSLAFSRSGLHFYKLGRTVTLTYDPSSVDYVLRVIQDNTSRGLHTLILLDWRAEESKAMTVQEAVSMLLEGDKEGLLAGRVGVGLARLGFSDEYMVADLVPNLGGYEYPGPPHSLIVTGDLHFMEVESLRYNCGLPEKLYERLVKRL</sequence>
<comment type="function">
    <text evidence="6">S-adenosyl-L-methionine-dependent methyltransferase that catalyzes the trimethylation of the amino group of the modified target histidine residue in translation elongation factor 2 (EF-2), to form an intermediate called diphthine. The three successive methylation reactions represent the second step of diphthamide biosynthesis.</text>
</comment>
<comment type="pathway">
    <text evidence="1 6">Protein modification; peptidyl-diphthamide biosynthesis.</text>
</comment>
<dbReference type="FunCoup" id="I3TEI6">
    <property type="interactions" value="161"/>
</dbReference>